<keyword evidence="1" id="KW-0145">Chemotaxis</keyword>
<dbReference type="Proteomes" id="UP000634476">
    <property type="component" value="Unassembled WGS sequence"/>
</dbReference>
<dbReference type="RefSeq" id="WP_203874296.1">
    <property type="nucleotide sequence ID" value="NZ_BOOK01000012.1"/>
</dbReference>
<dbReference type="SMART" id="SM00283">
    <property type="entry name" value="MA"/>
    <property type="match status" value="1"/>
</dbReference>
<dbReference type="GO" id="GO:0004888">
    <property type="term" value="F:transmembrane signaling receptor activity"/>
    <property type="evidence" value="ECO:0007669"/>
    <property type="project" value="TreeGrafter"/>
</dbReference>
<comment type="caution">
    <text evidence="5">The sequence shown here is derived from an EMBL/GenBank/DDBJ whole genome shotgun (WGS) entry which is preliminary data.</text>
</comment>
<dbReference type="Pfam" id="PF00015">
    <property type="entry name" value="MCPsignal"/>
    <property type="match status" value="1"/>
</dbReference>
<name>A0A8J3SUI8_9ACTN</name>
<dbReference type="GO" id="GO:0006935">
    <property type="term" value="P:chemotaxis"/>
    <property type="evidence" value="ECO:0007669"/>
    <property type="project" value="UniProtKB-KW"/>
</dbReference>
<keyword evidence="6" id="KW-1185">Reference proteome</keyword>
<evidence type="ECO:0000313" key="5">
    <source>
        <dbReference type="EMBL" id="GIH99855.1"/>
    </source>
</evidence>
<sequence>MIARALSPLPAYCDVMTAHLKDIVDYTEESAMTTLGRMEEVDALAGTMAGDVASLARAVDMTQRQLGEMSESNSRLVLGLIRYFAQRDHRMAELVEEVRGLNRHVAAIDAVSRATNILALNAKIEATRAGEAGKGFSVVADEVRELAEESSKAAQDIGSSIRELTNRLHLAITDDSSVEADMAAEFDLGSVMTGQETAVTRRLLSVVETQRRLGEMFDEVLTDTVNAADQVSRTSSALTHSTTEAVGEIQSQDISRQMIEHVGTAVEEVQRQVQDVVGYTRGETAAEDLLAGVQHVDELRDRHVMARQRASHAAATGTAVAQTALPAIELF</sequence>
<dbReference type="InterPro" id="IPR051310">
    <property type="entry name" value="MCP_chemotaxis"/>
</dbReference>
<dbReference type="PANTHER" id="PTHR43531:SF11">
    <property type="entry name" value="METHYL-ACCEPTING CHEMOTAXIS PROTEIN 3"/>
    <property type="match status" value="1"/>
</dbReference>
<proteinExistence type="inferred from homology"/>
<dbReference type="PANTHER" id="PTHR43531">
    <property type="entry name" value="PROTEIN ICFG"/>
    <property type="match status" value="1"/>
</dbReference>
<dbReference type="SUPFAM" id="SSF58104">
    <property type="entry name" value="Methyl-accepting chemotaxis protein (MCP) signaling domain"/>
    <property type="match status" value="1"/>
</dbReference>
<evidence type="ECO:0000256" key="3">
    <source>
        <dbReference type="PROSITE-ProRule" id="PRU00284"/>
    </source>
</evidence>
<dbReference type="InterPro" id="IPR004089">
    <property type="entry name" value="MCPsignal_dom"/>
</dbReference>
<reference evidence="5" key="1">
    <citation type="submission" date="2021-01" db="EMBL/GenBank/DDBJ databases">
        <title>Whole genome shotgun sequence of Planobispora takensis NBRC 109077.</title>
        <authorList>
            <person name="Komaki H."/>
            <person name="Tamura T."/>
        </authorList>
    </citation>
    <scope>NUCLEOTIDE SEQUENCE</scope>
    <source>
        <strain evidence="5">NBRC 109077</strain>
    </source>
</reference>
<dbReference type="GO" id="GO:0007165">
    <property type="term" value="P:signal transduction"/>
    <property type="evidence" value="ECO:0007669"/>
    <property type="project" value="UniProtKB-KW"/>
</dbReference>
<gene>
    <name evidence="5" type="ORF">Pta02_18640</name>
</gene>
<accession>A0A8J3SUI8</accession>
<dbReference type="AlphaFoldDB" id="A0A8J3SUI8"/>
<keyword evidence="3" id="KW-0807">Transducer</keyword>
<feature type="domain" description="Methyl-accepting transducer" evidence="4">
    <location>
        <begin position="34"/>
        <end position="250"/>
    </location>
</feature>
<comment type="similarity">
    <text evidence="2">Belongs to the methyl-accepting chemotaxis (MCP) protein family.</text>
</comment>
<evidence type="ECO:0000259" key="4">
    <source>
        <dbReference type="PROSITE" id="PS50111"/>
    </source>
</evidence>
<dbReference type="GO" id="GO:0005886">
    <property type="term" value="C:plasma membrane"/>
    <property type="evidence" value="ECO:0007669"/>
    <property type="project" value="TreeGrafter"/>
</dbReference>
<evidence type="ECO:0000256" key="2">
    <source>
        <dbReference type="ARBA" id="ARBA00029447"/>
    </source>
</evidence>
<dbReference type="EMBL" id="BOOK01000012">
    <property type="protein sequence ID" value="GIH99855.1"/>
    <property type="molecule type" value="Genomic_DNA"/>
</dbReference>
<dbReference type="PROSITE" id="PS50111">
    <property type="entry name" value="CHEMOTAXIS_TRANSDUC_2"/>
    <property type="match status" value="1"/>
</dbReference>
<dbReference type="Gene3D" id="1.10.287.950">
    <property type="entry name" value="Methyl-accepting chemotaxis protein"/>
    <property type="match status" value="1"/>
</dbReference>
<evidence type="ECO:0000313" key="6">
    <source>
        <dbReference type="Proteomes" id="UP000634476"/>
    </source>
</evidence>
<protein>
    <recommendedName>
        <fullName evidence="4">Methyl-accepting transducer domain-containing protein</fullName>
    </recommendedName>
</protein>
<evidence type="ECO:0000256" key="1">
    <source>
        <dbReference type="ARBA" id="ARBA00022500"/>
    </source>
</evidence>
<organism evidence="5 6">
    <name type="scientific">Planobispora takensis</name>
    <dbReference type="NCBI Taxonomy" id="1367882"/>
    <lineage>
        <taxon>Bacteria</taxon>
        <taxon>Bacillati</taxon>
        <taxon>Actinomycetota</taxon>
        <taxon>Actinomycetes</taxon>
        <taxon>Streptosporangiales</taxon>
        <taxon>Streptosporangiaceae</taxon>
        <taxon>Planobispora</taxon>
    </lineage>
</organism>